<proteinExistence type="inferred from homology"/>
<evidence type="ECO:0000313" key="7">
    <source>
        <dbReference type="EMBL" id="KMZ62294.1"/>
    </source>
</evidence>
<dbReference type="OMA" id="WHTINTI"/>
<dbReference type="PANTHER" id="PTHR46285:SF13">
    <property type="entry name" value="OS02G0167775 PROTEIN"/>
    <property type="match status" value="1"/>
</dbReference>
<feature type="transmembrane region" description="Helical" evidence="6">
    <location>
        <begin position="115"/>
        <end position="136"/>
    </location>
</feature>
<sequence length="279" mass="30992">MGTFAGHVIPGVAFILLGLWHTVSTVFSYKTSIASHEIFQSRIWYPIHCFKHMELLSILGFSILAIASDIIDYHSFHLSLSLLGSEHIVIFLHIIVYAFFALVFDLVIDKELGLIHPLLGLLASSAFGQELFIFHFHSADHVGLEGHYHWLLQLIIFISLVSTLGSTAVPSSFMAAIVRSVSLLFQGLWFVAMGFVLWGPGTGAYSNLGVNNDHESLARGSTVALNRAQSLANLQFSLILAGIWVFVGFLSLKFLRTVCMDYRRINEERTKHSQNDGAV</sequence>
<dbReference type="AlphaFoldDB" id="A0A0K9NZZ9"/>
<protein>
    <recommendedName>
        <fullName evidence="9">Transmembrane protein 45B</fullName>
    </recommendedName>
</protein>
<evidence type="ECO:0008006" key="9">
    <source>
        <dbReference type="Google" id="ProtNLM"/>
    </source>
</evidence>
<dbReference type="EMBL" id="LFYR01001385">
    <property type="protein sequence ID" value="KMZ62294.1"/>
    <property type="molecule type" value="Genomic_DNA"/>
</dbReference>
<accession>A0A0K9NZZ9</accession>
<comment type="similarity">
    <text evidence="2">Belongs to the TMEM45 family.</text>
</comment>
<feature type="transmembrane region" description="Helical" evidence="6">
    <location>
        <begin position="49"/>
        <end position="68"/>
    </location>
</feature>
<feature type="transmembrane region" description="Helical" evidence="6">
    <location>
        <begin position="148"/>
        <end position="169"/>
    </location>
</feature>
<feature type="transmembrane region" description="Helical" evidence="6">
    <location>
        <begin position="6"/>
        <end position="29"/>
    </location>
</feature>
<keyword evidence="5 6" id="KW-0472">Membrane</keyword>
<dbReference type="Pfam" id="PF04819">
    <property type="entry name" value="DUF716"/>
    <property type="match status" value="1"/>
</dbReference>
<evidence type="ECO:0000256" key="5">
    <source>
        <dbReference type="ARBA" id="ARBA00023136"/>
    </source>
</evidence>
<name>A0A0K9NZZ9_ZOSMR</name>
<dbReference type="InterPro" id="IPR006904">
    <property type="entry name" value="DUF716"/>
</dbReference>
<keyword evidence="4 6" id="KW-1133">Transmembrane helix</keyword>
<keyword evidence="3 6" id="KW-0812">Transmembrane</keyword>
<keyword evidence="8" id="KW-1185">Reference proteome</keyword>
<dbReference type="GO" id="GO:0016020">
    <property type="term" value="C:membrane"/>
    <property type="evidence" value="ECO:0007669"/>
    <property type="project" value="UniProtKB-SubCell"/>
</dbReference>
<reference evidence="8" key="1">
    <citation type="journal article" date="2016" name="Nature">
        <title>The genome of the seagrass Zostera marina reveals angiosperm adaptation to the sea.</title>
        <authorList>
            <person name="Olsen J.L."/>
            <person name="Rouze P."/>
            <person name="Verhelst B."/>
            <person name="Lin Y.-C."/>
            <person name="Bayer T."/>
            <person name="Collen J."/>
            <person name="Dattolo E."/>
            <person name="De Paoli E."/>
            <person name="Dittami S."/>
            <person name="Maumus F."/>
            <person name="Michel G."/>
            <person name="Kersting A."/>
            <person name="Lauritano C."/>
            <person name="Lohaus R."/>
            <person name="Toepel M."/>
            <person name="Tonon T."/>
            <person name="Vanneste K."/>
            <person name="Amirebrahimi M."/>
            <person name="Brakel J."/>
            <person name="Bostroem C."/>
            <person name="Chovatia M."/>
            <person name="Grimwood J."/>
            <person name="Jenkins J.W."/>
            <person name="Jueterbock A."/>
            <person name="Mraz A."/>
            <person name="Stam W.T."/>
            <person name="Tice H."/>
            <person name="Bornberg-Bauer E."/>
            <person name="Green P.J."/>
            <person name="Pearson G.A."/>
            <person name="Procaccini G."/>
            <person name="Duarte C.M."/>
            <person name="Schmutz J."/>
            <person name="Reusch T.B.H."/>
            <person name="Van de Peer Y."/>
        </authorList>
    </citation>
    <scope>NUCLEOTIDE SEQUENCE [LARGE SCALE GENOMIC DNA]</scope>
    <source>
        <strain evidence="8">cv. Finnish</strain>
    </source>
</reference>
<organism evidence="7 8">
    <name type="scientific">Zostera marina</name>
    <name type="common">Eelgrass</name>
    <dbReference type="NCBI Taxonomy" id="29655"/>
    <lineage>
        <taxon>Eukaryota</taxon>
        <taxon>Viridiplantae</taxon>
        <taxon>Streptophyta</taxon>
        <taxon>Embryophyta</taxon>
        <taxon>Tracheophyta</taxon>
        <taxon>Spermatophyta</taxon>
        <taxon>Magnoliopsida</taxon>
        <taxon>Liliopsida</taxon>
        <taxon>Zosteraceae</taxon>
        <taxon>Zostera</taxon>
    </lineage>
</organism>
<feature type="transmembrane region" description="Helical" evidence="6">
    <location>
        <begin position="234"/>
        <end position="255"/>
    </location>
</feature>
<feature type="transmembrane region" description="Helical" evidence="6">
    <location>
        <begin position="176"/>
        <end position="198"/>
    </location>
</feature>
<evidence type="ECO:0000256" key="3">
    <source>
        <dbReference type="ARBA" id="ARBA00022692"/>
    </source>
</evidence>
<evidence type="ECO:0000256" key="4">
    <source>
        <dbReference type="ARBA" id="ARBA00022989"/>
    </source>
</evidence>
<comment type="subcellular location">
    <subcellularLocation>
        <location evidence="1">Membrane</location>
        <topology evidence="1">Multi-pass membrane protein</topology>
    </subcellularLocation>
</comment>
<dbReference type="Proteomes" id="UP000036987">
    <property type="component" value="Unassembled WGS sequence"/>
</dbReference>
<comment type="caution">
    <text evidence="7">The sequence shown here is derived from an EMBL/GenBank/DDBJ whole genome shotgun (WGS) entry which is preliminary data.</text>
</comment>
<evidence type="ECO:0000256" key="2">
    <source>
        <dbReference type="ARBA" id="ARBA00006948"/>
    </source>
</evidence>
<feature type="transmembrane region" description="Helical" evidence="6">
    <location>
        <begin position="88"/>
        <end position="108"/>
    </location>
</feature>
<evidence type="ECO:0000313" key="8">
    <source>
        <dbReference type="Proteomes" id="UP000036987"/>
    </source>
</evidence>
<evidence type="ECO:0000256" key="6">
    <source>
        <dbReference type="SAM" id="Phobius"/>
    </source>
</evidence>
<evidence type="ECO:0000256" key="1">
    <source>
        <dbReference type="ARBA" id="ARBA00004141"/>
    </source>
</evidence>
<gene>
    <name evidence="7" type="ORF">ZOSMA_477G00080</name>
</gene>
<dbReference type="PANTHER" id="PTHR46285">
    <property type="entry name" value="PROTEINASE INHIBITOR I4, SERPIN (DUF716)-RELATED"/>
    <property type="match status" value="1"/>
</dbReference>
<dbReference type="OrthoDB" id="551896at2759"/>